<keyword evidence="2" id="KW-1185">Reference proteome</keyword>
<evidence type="ECO:0000313" key="2">
    <source>
        <dbReference type="Proteomes" id="UP001057498"/>
    </source>
</evidence>
<organism evidence="1 2">
    <name type="scientific">Sphaerotilus microaerophilus</name>
    <dbReference type="NCBI Taxonomy" id="2914710"/>
    <lineage>
        <taxon>Bacteria</taxon>
        <taxon>Pseudomonadati</taxon>
        <taxon>Pseudomonadota</taxon>
        <taxon>Betaproteobacteria</taxon>
        <taxon>Burkholderiales</taxon>
        <taxon>Sphaerotilaceae</taxon>
        <taxon>Sphaerotilus</taxon>
    </lineage>
</organism>
<dbReference type="Proteomes" id="UP001057498">
    <property type="component" value="Chromosome"/>
</dbReference>
<dbReference type="SUPFAM" id="SSF103515">
    <property type="entry name" value="Autotransporter"/>
    <property type="match status" value="1"/>
</dbReference>
<dbReference type="InterPro" id="IPR006315">
    <property type="entry name" value="OM_autotransptr_brl_dom"/>
</dbReference>
<evidence type="ECO:0008006" key="3">
    <source>
        <dbReference type="Google" id="ProtNLM"/>
    </source>
</evidence>
<dbReference type="NCBIfam" id="TIGR01414">
    <property type="entry name" value="autotrans_barl"/>
    <property type="match status" value="1"/>
</dbReference>
<name>A0ABM7YH34_9BURK</name>
<evidence type="ECO:0000313" key="1">
    <source>
        <dbReference type="EMBL" id="BDI03619.1"/>
    </source>
</evidence>
<protein>
    <recommendedName>
        <fullName evidence="3">Outer membrane protein beta-barrel domain-containing protein</fullName>
    </recommendedName>
</protein>
<accession>A0ABM7YH34</accession>
<dbReference type="Gene3D" id="2.40.128.130">
    <property type="entry name" value="Autotransporter beta-domain"/>
    <property type="match status" value="1"/>
</dbReference>
<dbReference type="EMBL" id="AP025730">
    <property type="protein sequence ID" value="BDI03619.1"/>
    <property type="molecule type" value="Genomic_DNA"/>
</dbReference>
<sequence>MAQNNSLNLAIAATPPIGDLKKGTVTMLEYEHMVSPGWSIFARGSSLSYKWDEGNYVEEGDGKAFGAGFRYYFNRKLEGMYVGGALSRFDVDWTYNEYPYAGKGNSKNIQWGAEAGYRFRLGNNFSITPGLNIGQWAGGSSSCTYTEPSGFRGRACDQESSLGFYSAVSVGLNFMF</sequence>
<proteinExistence type="predicted"/>
<reference evidence="1" key="1">
    <citation type="submission" date="2022-04" db="EMBL/GenBank/DDBJ databases">
        <title>Whole genome sequence of Sphaerotilus sp. FB-5.</title>
        <authorList>
            <person name="Takeda M."/>
            <person name="Narihara S."/>
            <person name="Akimoto M."/>
            <person name="Akimoto R."/>
            <person name="Nishiyashiki S."/>
            <person name="Murakami T."/>
        </authorList>
    </citation>
    <scope>NUCLEOTIDE SEQUENCE</scope>
    <source>
        <strain evidence="1">FB-5</strain>
    </source>
</reference>
<dbReference type="InterPro" id="IPR036709">
    <property type="entry name" value="Autotransporte_beta_dom_sf"/>
</dbReference>
<gene>
    <name evidence="1" type="ORF">CATMQ487_05890</name>
</gene>